<dbReference type="RefSeq" id="WP_109615453.1">
    <property type="nucleotide sequence ID" value="NZ_QGDO01000001.1"/>
</dbReference>
<organism evidence="3 4">
    <name type="scientific">Sediminitomix flava</name>
    <dbReference type="NCBI Taxonomy" id="379075"/>
    <lineage>
        <taxon>Bacteria</taxon>
        <taxon>Pseudomonadati</taxon>
        <taxon>Bacteroidota</taxon>
        <taxon>Cytophagia</taxon>
        <taxon>Cytophagales</taxon>
        <taxon>Flammeovirgaceae</taxon>
        <taxon>Sediminitomix</taxon>
    </lineage>
</organism>
<dbReference type="Gene3D" id="1.10.1040.20">
    <property type="entry name" value="ProC-like, C-terminal domain"/>
    <property type="match status" value="1"/>
</dbReference>
<reference evidence="3 4" key="1">
    <citation type="submission" date="2018-03" db="EMBL/GenBank/DDBJ databases">
        <title>Genomic Encyclopedia of Archaeal and Bacterial Type Strains, Phase II (KMG-II): from individual species to whole genera.</title>
        <authorList>
            <person name="Goeker M."/>
        </authorList>
    </citation>
    <scope>NUCLEOTIDE SEQUENCE [LARGE SCALE GENOMIC DNA]</scope>
    <source>
        <strain evidence="3 4">DSM 28229</strain>
    </source>
</reference>
<comment type="caution">
    <text evidence="3">The sequence shown here is derived from an EMBL/GenBank/DDBJ whole genome shotgun (WGS) entry which is preliminary data.</text>
</comment>
<dbReference type="InterPro" id="IPR036291">
    <property type="entry name" value="NAD(P)-bd_dom_sf"/>
</dbReference>
<dbReference type="PANTHER" id="PTHR40459:SF1">
    <property type="entry name" value="CONSERVED HYPOTHETICAL ALANINE AND LEUCINE RICH PROTEIN"/>
    <property type="match status" value="1"/>
</dbReference>
<dbReference type="InterPro" id="IPR008927">
    <property type="entry name" value="6-PGluconate_DH-like_C_sf"/>
</dbReference>
<dbReference type="EMBL" id="QGDO01000001">
    <property type="protein sequence ID" value="PWJ43927.1"/>
    <property type="molecule type" value="Genomic_DNA"/>
</dbReference>
<keyword evidence="4" id="KW-1185">Reference proteome</keyword>
<feature type="domain" description="DUF2520" evidence="2">
    <location>
        <begin position="126"/>
        <end position="249"/>
    </location>
</feature>
<sequence length="259" mass="29252">MIEKVAFIGAGKVAWHLAQALQKHCEITEIYSRNLDTAQELAERVSANATNSLDFSKSEAQLLIISIPDDAIEGVSKELKITNNVLVVHTSGAKPREIFDPFFEKNGVFYPLQTFSKEKEVDFLNIPFCLDAKQTQDLENLKNLADLLSKKVYKMTSEQRGNLHVAAVFANNFVNHFLTIAENQLAKANLPLEILENLVRETIDKAFDIGPSNAQTGPAIRGDKQTIQQHLKRIEEESRKELYQKLSKDIQDFYSTDRS</sequence>
<dbReference type="SUPFAM" id="SSF51735">
    <property type="entry name" value="NAD(P)-binding Rossmann-fold domains"/>
    <property type="match status" value="1"/>
</dbReference>
<dbReference type="Gene3D" id="3.40.50.720">
    <property type="entry name" value="NAD(P)-binding Rossmann-like Domain"/>
    <property type="match status" value="1"/>
</dbReference>
<dbReference type="InterPro" id="IPR019665">
    <property type="entry name" value="OxRdtase/DH_put_Rossmann_dom"/>
</dbReference>
<dbReference type="Pfam" id="PF10728">
    <property type="entry name" value="DUF2520"/>
    <property type="match status" value="1"/>
</dbReference>
<protein>
    <submittedName>
        <fullName evidence="3">Putative short-subunit dehydrogenase-like oxidoreductase (DUF2520 family)</fullName>
    </submittedName>
</protein>
<dbReference type="Proteomes" id="UP000245535">
    <property type="component" value="Unassembled WGS sequence"/>
</dbReference>
<evidence type="ECO:0000313" key="4">
    <source>
        <dbReference type="Proteomes" id="UP000245535"/>
    </source>
</evidence>
<dbReference type="SUPFAM" id="SSF48179">
    <property type="entry name" value="6-phosphogluconate dehydrogenase C-terminal domain-like"/>
    <property type="match status" value="1"/>
</dbReference>
<evidence type="ECO:0000259" key="1">
    <source>
        <dbReference type="Pfam" id="PF10727"/>
    </source>
</evidence>
<accession>A0A316A2J8</accession>
<evidence type="ECO:0000313" key="3">
    <source>
        <dbReference type="EMBL" id="PWJ43927.1"/>
    </source>
</evidence>
<name>A0A316A2J8_SEDFL</name>
<dbReference type="InterPro" id="IPR037108">
    <property type="entry name" value="TM1727-like_C_sf"/>
</dbReference>
<dbReference type="OrthoDB" id="9810755at2"/>
<dbReference type="InterPro" id="IPR018931">
    <property type="entry name" value="DUF2520"/>
</dbReference>
<proteinExistence type="predicted"/>
<dbReference type="AlphaFoldDB" id="A0A316A2J8"/>
<feature type="domain" description="Putative oxidoreductase/dehydrogenase Rossmann-like" evidence="1">
    <location>
        <begin position="4"/>
        <end position="107"/>
    </location>
</feature>
<dbReference type="PANTHER" id="PTHR40459">
    <property type="entry name" value="CONSERVED HYPOTHETICAL ALANINE AND LEUCINE RICH PROTEIN"/>
    <property type="match status" value="1"/>
</dbReference>
<evidence type="ECO:0000259" key="2">
    <source>
        <dbReference type="Pfam" id="PF10728"/>
    </source>
</evidence>
<gene>
    <name evidence="3" type="ORF">BC781_101277</name>
</gene>
<dbReference type="Pfam" id="PF10727">
    <property type="entry name" value="Rossmann-like"/>
    <property type="match status" value="1"/>
</dbReference>